<organism evidence="1 2">
    <name type="scientific">Porphyridium purpureum</name>
    <name type="common">Red alga</name>
    <name type="synonym">Porphyridium cruentum</name>
    <dbReference type="NCBI Taxonomy" id="35688"/>
    <lineage>
        <taxon>Eukaryota</taxon>
        <taxon>Rhodophyta</taxon>
        <taxon>Bangiophyceae</taxon>
        <taxon>Porphyridiales</taxon>
        <taxon>Porphyridiaceae</taxon>
        <taxon>Porphyridium</taxon>
    </lineage>
</organism>
<dbReference type="Proteomes" id="UP000324585">
    <property type="component" value="Unassembled WGS sequence"/>
</dbReference>
<gene>
    <name evidence="1" type="ORF">FVE85_3330</name>
</gene>
<proteinExistence type="predicted"/>
<dbReference type="AlphaFoldDB" id="A0A5J4YUB0"/>
<sequence length="171" mass="19479">MSRMVDGEEYCREFWEIINSERSVGRPRGAIALLKGTAIELGDVPDWGEDCDALRQASANLRWFCARAALRCVHTERQGGEYGTLATRFALATGQNRRAGFEPVRRQQAQVLEEVSWVDVASVKNMKEHTVGSEAPRDLKELEEFAHFSFPDNRKVEKWLPEQKSYEGFKA</sequence>
<evidence type="ECO:0000313" key="2">
    <source>
        <dbReference type="Proteomes" id="UP000324585"/>
    </source>
</evidence>
<protein>
    <submittedName>
        <fullName evidence="1">Uncharacterized protein</fullName>
    </submittedName>
</protein>
<dbReference type="EMBL" id="VRMN01000004">
    <property type="protein sequence ID" value="KAA8495089.1"/>
    <property type="molecule type" value="Genomic_DNA"/>
</dbReference>
<reference evidence="2" key="1">
    <citation type="journal article" date="2019" name="Nat. Commun.">
        <title>Expansion of phycobilisome linker gene families in mesophilic red algae.</title>
        <authorList>
            <person name="Lee J."/>
            <person name="Kim D."/>
            <person name="Bhattacharya D."/>
            <person name="Yoon H.S."/>
        </authorList>
    </citation>
    <scope>NUCLEOTIDE SEQUENCE [LARGE SCALE GENOMIC DNA]</scope>
    <source>
        <strain evidence="2">CCMP 1328</strain>
    </source>
</reference>
<accession>A0A5J4YUB0</accession>
<name>A0A5J4YUB0_PORPP</name>
<comment type="caution">
    <text evidence="1">The sequence shown here is derived from an EMBL/GenBank/DDBJ whole genome shotgun (WGS) entry which is preliminary data.</text>
</comment>
<evidence type="ECO:0000313" key="1">
    <source>
        <dbReference type="EMBL" id="KAA8495089.1"/>
    </source>
</evidence>
<keyword evidence="2" id="KW-1185">Reference proteome</keyword>